<evidence type="ECO:0000313" key="5">
    <source>
        <dbReference type="Proteomes" id="UP000729402"/>
    </source>
</evidence>
<keyword evidence="1" id="KW-0677">Repeat</keyword>
<evidence type="ECO:0000259" key="3">
    <source>
        <dbReference type="Pfam" id="PF23598"/>
    </source>
</evidence>
<feature type="compositionally biased region" description="Polar residues" evidence="2">
    <location>
        <begin position="387"/>
        <end position="396"/>
    </location>
</feature>
<keyword evidence="5" id="KW-1185">Reference proteome</keyword>
<reference evidence="4" key="2">
    <citation type="submission" date="2021-02" db="EMBL/GenBank/DDBJ databases">
        <authorList>
            <person name="Kimball J.A."/>
            <person name="Haas M.W."/>
            <person name="Macchietto M."/>
            <person name="Kono T."/>
            <person name="Duquette J."/>
            <person name="Shao M."/>
        </authorList>
    </citation>
    <scope>NUCLEOTIDE SEQUENCE</scope>
    <source>
        <tissue evidence="4">Fresh leaf tissue</tissue>
    </source>
</reference>
<dbReference type="AlphaFoldDB" id="A0A8J5SKA3"/>
<evidence type="ECO:0000313" key="4">
    <source>
        <dbReference type="EMBL" id="KAG8070977.1"/>
    </source>
</evidence>
<evidence type="ECO:0000256" key="2">
    <source>
        <dbReference type="SAM" id="MobiDB-lite"/>
    </source>
</evidence>
<dbReference type="Proteomes" id="UP000729402">
    <property type="component" value="Unassembled WGS sequence"/>
</dbReference>
<dbReference type="PANTHER" id="PTHR47186">
    <property type="entry name" value="LEUCINE-RICH REPEAT-CONTAINING PROTEIN 57"/>
    <property type="match status" value="1"/>
</dbReference>
<feature type="compositionally biased region" description="Basic and acidic residues" evidence="2">
    <location>
        <begin position="363"/>
        <end position="384"/>
    </location>
</feature>
<reference evidence="4" key="1">
    <citation type="journal article" date="2021" name="bioRxiv">
        <title>Whole Genome Assembly and Annotation of Northern Wild Rice, Zizania palustris L., Supports a Whole Genome Duplication in the Zizania Genus.</title>
        <authorList>
            <person name="Haas M."/>
            <person name="Kono T."/>
            <person name="Macchietto M."/>
            <person name="Millas R."/>
            <person name="McGilp L."/>
            <person name="Shao M."/>
            <person name="Duquette J."/>
            <person name="Hirsch C.N."/>
            <person name="Kimball J."/>
        </authorList>
    </citation>
    <scope>NUCLEOTIDE SEQUENCE</scope>
    <source>
        <tissue evidence="4">Fresh leaf tissue</tissue>
    </source>
</reference>
<dbReference type="Pfam" id="PF23598">
    <property type="entry name" value="LRR_14"/>
    <property type="match status" value="1"/>
</dbReference>
<dbReference type="EMBL" id="JAAALK010000283">
    <property type="protein sequence ID" value="KAG8070977.1"/>
    <property type="molecule type" value="Genomic_DNA"/>
</dbReference>
<gene>
    <name evidence="4" type="ORF">GUJ93_ZPchr0006g46411</name>
</gene>
<sequence length="472" mass="53220">MCLIDVVVAYSHVHLNRDWSTCCSLLQRKQADEKSKAELLQEEQSKAMAQLLELMDTKKIEAILNISAHVYRLPDCVFSSLGETLVVLQLGRWWNSDGDTYMEVVGLETLGAIGNLKKLRYLGIRGLSNLTQLPREVGQLQQLVVQDIRGCQNLARVSFSPARSKLRRLTHLDLTECYMLEHIGREMITSLSELKVFKGFVFSTNNNAGRRRGKQKQAPCRLRDLGAKMKKLQKLSINVTSDANVGDQMAHLKSLVGLRKLTVTVTWGELPTILKPDKKAKQREELLRSCTNLKLPPQLEKLDVRCYPEEDLSTSKMFEKGSHDKLTKLTGWTDIRNMMKNLRRLEVVVKDTKVMKYERKHQVKDPSHGVKPADEAKEEERDLMTRAQASTSTSGEEQPKKDDLETGADTTNHDLGESNVAPSKMLQAEDRPEIKATTNDEYSGIGSIPYMEEQGIISTASDDVKAVDRLGL</sequence>
<accession>A0A8J5SKA3</accession>
<dbReference type="OrthoDB" id="1934998at2759"/>
<feature type="domain" description="Disease resistance R13L4/SHOC-2-like LRR" evidence="3">
    <location>
        <begin position="107"/>
        <end position="198"/>
    </location>
</feature>
<protein>
    <recommendedName>
        <fullName evidence="3">Disease resistance R13L4/SHOC-2-like LRR domain-containing protein</fullName>
    </recommendedName>
</protein>
<feature type="region of interest" description="Disordered" evidence="2">
    <location>
        <begin position="358"/>
        <end position="446"/>
    </location>
</feature>
<dbReference type="PANTHER" id="PTHR47186:SF54">
    <property type="entry name" value="DISEASE RESISTANCE RPP13-LIKE PROTEIN 4"/>
    <property type="match status" value="1"/>
</dbReference>
<proteinExistence type="predicted"/>
<evidence type="ECO:0000256" key="1">
    <source>
        <dbReference type="ARBA" id="ARBA00022737"/>
    </source>
</evidence>
<name>A0A8J5SKA3_ZIZPA</name>
<organism evidence="4 5">
    <name type="scientific">Zizania palustris</name>
    <name type="common">Northern wild rice</name>
    <dbReference type="NCBI Taxonomy" id="103762"/>
    <lineage>
        <taxon>Eukaryota</taxon>
        <taxon>Viridiplantae</taxon>
        <taxon>Streptophyta</taxon>
        <taxon>Embryophyta</taxon>
        <taxon>Tracheophyta</taxon>
        <taxon>Spermatophyta</taxon>
        <taxon>Magnoliopsida</taxon>
        <taxon>Liliopsida</taxon>
        <taxon>Poales</taxon>
        <taxon>Poaceae</taxon>
        <taxon>BOP clade</taxon>
        <taxon>Oryzoideae</taxon>
        <taxon>Oryzeae</taxon>
        <taxon>Zizaniinae</taxon>
        <taxon>Zizania</taxon>
    </lineage>
</organism>
<comment type="caution">
    <text evidence="4">The sequence shown here is derived from an EMBL/GenBank/DDBJ whole genome shotgun (WGS) entry which is preliminary data.</text>
</comment>
<dbReference type="InterPro" id="IPR055414">
    <property type="entry name" value="LRR_R13L4/SHOC2-like"/>
</dbReference>